<dbReference type="InterPro" id="IPR015071">
    <property type="entry name" value="BOFC_N"/>
</dbReference>
<evidence type="ECO:0000313" key="4">
    <source>
        <dbReference type="Proteomes" id="UP000265816"/>
    </source>
</evidence>
<accession>A0A398B738</accession>
<dbReference type="InterPro" id="IPR038117">
    <property type="entry name" value="BofC_C_sf"/>
</dbReference>
<proteinExistence type="predicted"/>
<keyword evidence="4" id="KW-1185">Reference proteome</keyword>
<organism evidence="3 4">
    <name type="scientific">Mesobacillus zeae</name>
    <dbReference type="NCBI Taxonomy" id="1917180"/>
    <lineage>
        <taxon>Bacteria</taxon>
        <taxon>Bacillati</taxon>
        <taxon>Bacillota</taxon>
        <taxon>Bacilli</taxon>
        <taxon>Bacillales</taxon>
        <taxon>Bacillaceae</taxon>
        <taxon>Mesobacillus</taxon>
    </lineage>
</organism>
<evidence type="ECO:0000313" key="3">
    <source>
        <dbReference type="EMBL" id="RID83720.1"/>
    </source>
</evidence>
<dbReference type="Pfam" id="PF08955">
    <property type="entry name" value="BofC_C"/>
    <property type="match status" value="1"/>
</dbReference>
<evidence type="ECO:0000259" key="2">
    <source>
        <dbReference type="Pfam" id="PF08977"/>
    </source>
</evidence>
<protein>
    <submittedName>
        <fullName evidence="3">Regulator</fullName>
    </submittedName>
</protein>
<feature type="domain" description="Bypass of forespore C C-terminal" evidence="1">
    <location>
        <begin position="96"/>
        <end position="168"/>
    </location>
</feature>
<reference evidence="3 4" key="1">
    <citation type="submission" date="2018-08" db="EMBL/GenBank/DDBJ databases">
        <title>Bacillus jemisoniae sp. nov., Bacillus chryseoplanitiae sp. nov., Bacillus resnikiae sp. nov., and Bacillus frankliniae sp. nov., isolated from Viking spacecraft and associated surfaces.</title>
        <authorList>
            <person name="Seuylemezian A."/>
            <person name="Vaishampayan P."/>
        </authorList>
    </citation>
    <scope>NUCLEOTIDE SEQUENCE [LARGE SCALE GENOMIC DNA]</scope>
    <source>
        <strain evidence="3 4">JJ-247</strain>
    </source>
</reference>
<gene>
    <name evidence="3" type="ORF">D1970_13980</name>
</gene>
<dbReference type="InterPro" id="IPR015050">
    <property type="entry name" value="BofC_C"/>
</dbReference>
<dbReference type="Proteomes" id="UP000265816">
    <property type="component" value="Unassembled WGS sequence"/>
</dbReference>
<dbReference type="Pfam" id="PF08977">
    <property type="entry name" value="BOFC_N"/>
    <property type="match status" value="1"/>
</dbReference>
<comment type="caution">
    <text evidence="3">The sequence shown here is derived from an EMBL/GenBank/DDBJ whole genome shotgun (WGS) entry which is preliminary data.</text>
</comment>
<sequence length="174" mass="19662">MEYTAVVKNLVFFAILGLGLALSGEPAEAVQPEQGTETVSPWKMTVILERCYLDGDKSEETIQETIWSTKDFWARYESWELVKLEENKAVFRQNVDDISPLLKANGYFGLSEDGVLTIFNGRPGQSKAIHSFFQIDVGKLESRALEQLQSGIPIKSKDSYVKVLETFRAFTRTE</sequence>
<dbReference type="Gene3D" id="3.10.20.420">
    <property type="entry name" value="Bypass-of-forespore C, N-terminal domain"/>
    <property type="match status" value="1"/>
</dbReference>
<dbReference type="OrthoDB" id="2678751at2"/>
<dbReference type="InterPro" id="IPR038118">
    <property type="entry name" value="BOFC_N_sf"/>
</dbReference>
<dbReference type="AlphaFoldDB" id="A0A398B738"/>
<evidence type="ECO:0000259" key="1">
    <source>
        <dbReference type="Pfam" id="PF08955"/>
    </source>
</evidence>
<name>A0A398B738_9BACI</name>
<dbReference type="Gene3D" id="3.30.70.1740">
    <property type="entry name" value="Bypass-of-forespore C, C-terminal domain"/>
    <property type="match status" value="1"/>
</dbReference>
<feature type="domain" description="Bypass-of-forespore C N-terminal" evidence="2">
    <location>
        <begin position="44"/>
        <end position="93"/>
    </location>
</feature>
<dbReference type="EMBL" id="QWVT01000024">
    <property type="protein sequence ID" value="RID83720.1"/>
    <property type="molecule type" value="Genomic_DNA"/>
</dbReference>
<dbReference type="RefSeq" id="WP_119113496.1">
    <property type="nucleotide sequence ID" value="NZ_CBCSEO010000005.1"/>
</dbReference>